<comment type="caution">
    <text evidence="5">The sequence shown here is derived from an EMBL/GenBank/DDBJ whole genome shotgun (WGS) entry which is preliminary data.</text>
</comment>
<keyword evidence="3 5" id="KW-0808">Transferase</keyword>
<dbReference type="InterPro" id="IPR001977">
    <property type="entry name" value="Depp_CoAkinase"/>
</dbReference>
<name>A0A399EV93_9DEIN</name>
<dbReference type="PROSITE" id="PS51219">
    <property type="entry name" value="DPCK"/>
    <property type="match status" value="1"/>
</dbReference>
<dbReference type="GO" id="GO:0015937">
    <property type="term" value="P:coenzyme A biosynthetic process"/>
    <property type="evidence" value="ECO:0007669"/>
    <property type="project" value="UniProtKB-UniRule"/>
</dbReference>
<keyword evidence="6" id="KW-1185">Reference proteome</keyword>
<dbReference type="GO" id="GO:0005737">
    <property type="term" value="C:cytoplasm"/>
    <property type="evidence" value="ECO:0007669"/>
    <property type="project" value="UniProtKB-SubCell"/>
</dbReference>
<dbReference type="GO" id="GO:0005524">
    <property type="term" value="F:ATP binding"/>
    <property type="evidence" value="ECO:0007669"/>
    <property type="project" value="UniProtKB-UniRule"/>
</dbReference>
<keyword evidence="1 3" id="KW-0547">Nucleotide-binding</keyword>
<dbReference type="Proteomes" id="UP000265715">
    <property type="component" value="Unassembled WGS sequence"/>
</dbReference>
<dbReference type="Gene3D" id="3.40.50.300">
    <property type="entry name" value="P-loop containing nucleotide triphosphate hydrolases"/>
    <property type="match status" value="1"/>
</dbReference>
<accession>A0A399EV93</accession>
<comment type="function">
    <text evidence="3">Catalyzes the phosphorylation of the 3'-hydroxyl group of dephosphocoenzyme A to form coenzyme A.</text>
</comment>
<feature type="binding site" evidence="3">
    <location>
        <begin position="11"/>
        <end position="16"/>
    </location>
    <ligand>
        <name>ATP</name>
        <dbReference type="ChEBI" id="CHEBI:30616"/>
    </ligand>
</feature>
<gene>
    <name evidence="3 5" type="primary">coaE</name>
    <name evidence="5" type="ORF">Mterra_01204</name>
</gene>
<dbReference type="Pfam" id="PF01121">
    <property type="entry name" value="CoaE"/>
    <property type="match status" value="1"/>
</dbReference>
<comment type="similarity">
    <text evidence="3">Belongs to the CoaE family.</text>
</comment>
<proteinExistence type="inferred from homology"/>
<dbReference type="AlphaFoldDB" id="A0A399EV93"/>
<evidence type="ECO:0000256" key="4">
    <source>
        <dbReference type="NCBIfam" id="TIGR00152"/>
    </source>
</evidence>
<evidence type="ECO:0000256" key="2">
    <source>
        <dbReference type="ARBA" id="ARBA00022840"/>
    </source>
</evidence>
<dbReference type="EC" id="2.7.1.24" evidence="3 4"/>
<dbReference type="HAMAP" id="MF_00376">
    <property type="entry name" value="Dephospho_CoA_kinase"/>
    <property type="match status" value="1"/>
</dbReference>
<dbReference type="UniPathway" id="UPA00241">
    <property type="reaction ID" value="UER00356"/>
</dbReference>
<dbReference type="RefSeq" id="WP_119314374.1">
    <property type="nucleotide sequence ID" value="NZ_QXDL01000036.1"/>
</dbReference>
<dbReference type="OrthoDB" id="9812943at2"/>
<comment type="catalytic activity">
    <reaction evidence="3">
        <text>3'-dephospho-CoA + ATP = ADP + CoA + H(+)</text>
        <dbReference type="Rhea" id="RHEA:18245"/>
        <dbReference type="ChEBI" id="CHEBI:15378"/>
        <dbReference type="ChEBI" id="CHEBI:30616"/>
        <dbReference type="ChEBI" id="CHEBI:57287"/>
        <dbReference type="ChEBI" id="CHEBI:57328"/>
        <dbReference type="ChEBI" id="CHEBI:456216"/>
        <dbReference type="EC" id="2.7.1.24"/>
    </reaction>
</comment>
<dbReference type="CDD" id="cd02022">
    <property type="entry name" value="DPCK"/>
    <property type="match status" value="1"/>
</dbReference>
<dbReference type="SUPFAM" id="SSF52540">
    <property type="entry name" value="P-loop containing nucleoside triphosphate hydrolases"/>
    <property type="match status" value="1"/>
</dbReference>
<dbReference type="EMBL" id="QXDL01000036">
    <property type="protein sequence ID" value="RIH87336.1"/>
    <property type="molecule type" value="Genomic_DNA"/>
</dbReference>
<dbReference type="InterPro" id="IPR027417">
    <property type="entry name" value="P-loop_NTPase"/>
</dbReference>
<dbReference type="PANTHER" id="PTHR10695">
    <property type="entry name" value="DEPHOSPHO-COA KINASE-RELATED"/>
    <property type="match status" value="1"/>
</dbReference>
<keyword evidence="2 3" id="KW-0067">ATP-binding</keyword>
<keyword evidence="3 5" id="KW-0418">Kinase</keyword>
<dbReference type="GO" id="GO:0004140">
    <property type="term" value="F:dephospho-CoA kinase activity"/>
    <property type="evidence" value="ECO:0007669"/>
    <property type="project" value="UniProtKB-UniRule"/>
</dbReference>
<comment type="subcellular location">
    <subcellularLocation>
        <location evidence="3">Cytoplasm</location>
    </subcellularLocation>
</comment>
<protein>
    <recommendedName>
        <fullName evidence="3 4">Dephospho-CoA kinase</fullName>
        <ecNumber evidence="3 4">2.7.1.24</ecNumber>
    </recommendedName>
    <alternativeName>
        <fullName evidence="3">Dephosphocoenzyme A kinase</fullName>
    </alternativeName>
</protein>
<dbReference type="PANTHER" id="PTHR10695:SF46">
    <property type="entry name" value="BIFUNCTIONAL COENZYME A SYNTHASE-RELATED"/>
    <property type="match status" value="1"/>
</dbReference>
<keyword evidence="3" id="KW-0173">Coenzyme A biosynthesis</keyword>
<evidence type="ECO:0000313" key="6">
    <source>
        <dbReference type="Proteomes" id="UP000265715"/>
    </source>
</evidence>
<reference evidence="5 6" key="1">
    <citation type="submission" date="2018-08" db="EMBL/GenBank/DDBJ databases">
        <title>Meiothermus terrae DSM 26712 genome sequencing project.</title>
        <authorList>
            <person name="Da Costa M.S."/>
            <person name="Albuquerque L."/>
            <person name="Raposo P."/>
            <person name="Froufe H.J.C."/>
            <person name="Barroso C.S."/>
            <person name="Egas C."/>
        </authorList>
    </citation>
    <scope>NUCLEOTIDE SEQUENCE [LARGE SCALE GENOMIC DNA]</scope>
    <source>
        <strain evidence="5 6">DSM 26712</strain>
    </source>
</reference>
<evidence type="ECO:0000256" key="1">
    <source>
        <dbReference type="ARBA" id="ARBA00022741"/>
    </source>
</evidence>
<keyword evidence="3" id="KW-0963">Cytoplasm</keyword>
<sequence>MQVIGLTGSIGSGKSTVAQVLRELGVTVLDADAFAREGAEVLREAICRRFPEACDGGELDRRRLGRIVFADPEAKRDLEALLHPYVRARMAEATRQAQERGESLVVQDIPLLFETGREREFAGVLAVLAPTELRRERVHARSGLSAAEFAARDANQLPQEEKARRATWVIWNDQDLPALRARVRGWLEEVRREACA</sequence>
<dbReference type="NCBIfam" id="TIGR00152">
    <property type="entry name" value="dephospho-CoA kinase"/>
    <property type="match status" value="1"/>
</dbReference>
<evidence type="ECO:0000313" key="5">
    <source>
        <dbReference type="EMBL" id="RIH87336.1"/>
    </source>
</evidence>
<organism evidence="5 6">
    <name type="scientific">Calidithermus terrae</name>
    <dbReference type="NCBI Taxonomy" id="1408545"/>
    <lineage>
        <taxon>Bacteria</taxon>
        <taxon>Thermotogati</taxon>
        <taxon>Deinococcota</taxon>
        <taxon>Deinococci</taxon>
        <taxon>Thermales</taxon>
        <taxon>Thermaceae</taxon>
        <taxon>Calidithermus</taxon>
    </lineage>
</organism>
<evidence type="ECO:0000256" key="3">
    <source>
        <dbReference type="HAMAP-Rule" id="MF_00376"/>
    </source>
</evidence>
<comment type="pathway">
    <text evidence="3">Cofactor biosynthesis; coenzyme A biosynthesis; CoA from (R)-pantothenate: step 5/5.</text>
</comment>